<dbReference type="SUPFAM" id="SSF53790">
    <property type="entry name" value="Tetrapyrrole methylase"/>
    <property type="match status" value="1"/>
</dbReference>
<dbReference type="InterPro" id="IPR014777">
    <property type="entry name" value="4pyrrole_Mease_sub1"/>
</dbReference>
<evidence type="ECO:0000313" key="11">
    <source>
        <dbReference type="Proteomes" id="UP000601223"/>
    </source>
</evidence>
<dbReference type="InterPro" id="IPR021744">
    <property type="entry name" value="CbiG_N"/>
</dbReference>
<feature type="region of interest" description="Disordered" evidence="6">
    <location>
        <begin position="249"/>
        <end position="275"/>
    </location>
</feature>
<dbReference type="InterPro" id="IPR051810">
    <property type="entry name" value="Precorrin_MeTrfase"/>
</dbReference>
<keyword evidence="2" id="KW-0169">Cobalamin biosynthesis</keyword>
<keyword evidence="11" id="KW-1185">Reference proteome</keyword>
<dbReference type="Gene3D" id="3.30.420.180">
    <property type="entry name" value="CobE/GbiG C-terminal domain"/>
    <property type="match status" value="1"/>
</dbReference>
<dbReference type="CDD" id="cd11646">
    <property type="entry name" value="Precorrin_3B_C17_MT"/>
    <property type="match status" value="1"/>
</dbReference>
<evidence type="ECO:0000256" key="5">
    <source>
        <dbReference type="ARBA" id="ARBA00022691"/>
    </source>
</evidence>
<dbReference type="InterPro" id="IPR038029">
    <property type="entry name" value="GbiG_N_sf"/>
</dbReference>
<dbReference type="Pfam" id="PF01890">
    <property type="entry name" value="CbiG_C"/>
    <property type="match status" value="1"/>
</dbReference>
<evidence type="ECO:0000313" key="10">
    <source>
        <dbReference type="EMBL" id="GIF83220.1"/>
    </source>
</evidence>
<reference evidence="10 11" key="1">
    <citation type="submission" date="2021-01" db="EMBL/GenBank/DDBJ databases">
        <title>Whole genome shotgun sequence of Catellatospora bangladeshensis NBRC 107357.</title>
        <authorList>
            <person name="Komaki H."/>
            <person name="Tamura T."/>
        </authorList>
    </citation>
    <scope>NUCLEOTIDE SEQUENCE [LARGE SCALE GENOMIC DNA]</scope>
    <source>
        <strain evidence="10 11">NBRC 107357</strain>
    </source>
</reference>
<comment type="pathway">
    <text evidence="1">Cofactor biosynthesis; adenosylcobalamin biosynthesis.</text>
</comment>
<dbReference type="Pfam" id="PF11760">
    <property type="entry name" value="CbiG_N"/>
    <property type="match status" value="1"/>
</dbReference>
<comment type="caution">
    <text evidence="10">The sequence shown here is derived from an EMBL/GenBank/DDBJ whole genome shotgun (WGS) entry which is preliminary data.</text>
</comment>
<dbReference type="InterPro" id="IPR035996">
    <property type="entry name" value="4pyrrol_Methylase_sf"/>
</dbReference>
<evidence type="ECO:0000256" key="6">
    <source>
        <dbReference type="SAM" id="MobiDB-lite"/>
    </source>
</evidence>
<dbReference type="NCBIfam" id="TIGR01466">
    <property type="entry name" value="cobJ_cbiH"/>
    <property type="match status" value="1"/>
</dbReference>
<dbReference type="UniPathway" id="UPA00148"/>
<dbReference type="GO" id="GO:0008168">
    <property type="term" value="F:methyltransferase activity"/>
    <property type="evidence" value="ECO:0007669"/>
    <property type="project" value="UniProtKB-KW"/>
</dbReference>
<evidence type="ECO:0000259" key="9">
    <source>
        <dbReference type="Pfam" id="PF11760"/>
    </source>
</evidence>
<evidence type="ECO:0000259" key="7">
    <source>
        <dbReference type="Pfam" id="PF00590"/>
    </source>
</evidence>
<dbReference type="SUPFAM" id="SSF159664">
    <property type="entry name" value="CobE/GbiG C-terminal domain-like"/>
    <property type="match status" value="1"/>
</dbReference>
<dbReference type="InterPro" id="IPR000878">
    <property type="entry name" value="4pyrrol_Mease"/>
</dbReference>
<dbReference type="GO" id="GO:0032259">
    <property type="term" value="P:methylation"/>
    <property type="evidence" value="ECO:0007669"/>
    <property type="project" value="UniProtKB-KW"/>
</dbReference>
<feature type="region of interest" description="Disordered" evidence="6">
    <location>
        <begin position="104"/>
        <end position="130"/>
    </location>
</feature>
<dbReference type="Proteomes" id="UP000601223">
    <property type="component" value="Unassembled WGS sequence"/>
</dbReference>
<protein>
    <submittedName>
        <fullName evidence="10">Precorrin-3B C(17)-methyltransferase</fullName>
    </submittedName>
</protein>
<dbReference type="InterPro" id="IPR006363">
    <property type="entry name" value="Cbl_synth_CobJ/CibH_dom"/>
</dbReference>
<dbReference type="Gene3D" id="3.40.50.11220">
    <property type="match status" value="2"/>
</dbReference>
<dbReference type="InterPro" id="IPR014776">
    <property type="entry name" value="4pyrrole_Mease_sub2"/>
</dbReference>
<evidence type="ECO:0000256" key="4">
    <source>
        <dbReference type="ARBA" id="ARBA00022679"/>
    </source>
</evidence>
<dbReference type="InterPro" id="IPR036518">
    <property type="entry name" value="CobE/GbiG_C_sf"/>
</dbReference>
<dbReference type="PANTHER" id="PTHR47036">
    <property type="entry name" value="COBALT-FACTOR III C(17)-METHYLTRANSFERASE-RELATED"/>
    <property type="match status" value="1"/>
</dbReference>
<sequence length="654" mass="66337">MTIGLIWATAAGRAAADRLAAAWPGECTVHQGRVRDQLARAWAESDAIVAFLATGATVRLLAPHLTPDPQPASEPRIAPSAAPAPEPQFHRNCSLNALESCTFPEPDADADAGPDVGGGGGRVGVRRGKGEQPGVVCVDEAGRWAVALLGGHAGGANALAGRISAVLGAEPVVTTGTDAAGIPGLDTLGFAVADPTRLAPVSRALLDGEPVDWRADQLWPLPALPPNLGDHPGAVCRVLVTDRTAPVLEAPAGDGRADGHVPSASPDGDAAHGAGRPLVLHPPSLVLGVGASRGVAEEEIAELADRVLAAAGLAGASVCAVATADVKADEAGLLAYARRRGLPLLTYPAAELAGVPVPNPSEVVRAAVGTPSVAEAAALLGARARGRDARLVAPKTASAMATVAVARLVPMGRLAVIGLGPGAADLRTPRATEQLRAASVVVGLDQYVDQVRHLLRPGTRVVDSGLGAEEERARTAVELARAGHAVALIGSGDAGVYAMASPALEFAGADVAVTAVPGVTAALAASSLLGAPLGHDHVYLSLSDLHTPWPVIERRLTAAAQADLVVCLYNPRSARRTRQLPAALAILGAHRPPDTPVGLVREATRPGERVALSTLAAFDPAAVDMNTVVIVGASTTRTVAGRMVTPRGYAWMPS</sequence>
<keyword evidence="4" id="KW-0808">Transferase</keyword>
<dbReference type="Gene3D" id="3.30.950.10">
    <property type="entry name" value="Methyltransferase, Cobalt-precorrin-4 Transmethylase, Domain 2"/>
    <property type="match status" value="1"/>
</dbReference>
<dbReference type="InterPro" id="IPR002750">
    <property type="entry name" value="CobE/GbiG_C"/>
</dbReference>
<dbReference type="Pfam" id="PF00590">
    <property type="entry name" value="TP_methylase"/>
    <property type="match status" value="1"/>
</dbReference>
<dbReference type="EMBL" id="BONF01000027">
    <property type="protein sequence ID" value="GIF83220.1"/>
    <property type="molecule type" value="Genomic_DNA"/>
</dbReference>
<evidence type="ECO:0000259" key="8">
    <source>
        <dbReference type="Pfam" id="PF01890"/>
    </source>
</evidence>
<accession>A0A8J3JQI7</accession>
<keyword evidence="5" id="KW-0949">S-adenosyl-L-methionine</keyword>
<feature type="domain" description="CobE/GbiG C-terminal" evidence="8">
    <location>
        <begin position="285"/>
        <end position="406"/>
    </location>
</feature>
<dbReference type="RefSeq" id="WP_275411612.1">
    <property type="nucleotide sequence ID" value="NZ_BONF01000027.1"/>
</dbReference>
<dbReference type="AlphaFoldDB" id="A0A8J3JQI7"/>
<dbReference type="Gene3D" id="3.40.1010.10">
    <property type="entry name" value="Cobalt-precorrin-4 Transmethylase, Domain 1"/>
    <property type="match status" value="1"/>
</dbReference>
<evidence type="ECO:0000256" key="2">
    <source>
        <dbReference type="ARBA" id="ARBA00022573"/>
    </source>
</evidence>
<feature type="domain" description="Tetrapyrrole methylase" evidence="7">
    <location>
        <begin position="414"/>
        <end position="617"/>
    </location>
</feature>
<gene>
    <name evidence="10" type="ORF">Cba03nite_45690</name>
</gene>
<dbReference type="SUPFAM" id="SSF159672">
    <property type="entry name" value="CbiG N-terminal domain-like"/>
    <property type="match status" value="2"/>
</dbReference>
<evidence type="ECO:0000256" key="1">
    <source>
        <dbReference type="ARBA" id="ARBA00004953"/>
    </source>
</evidence>
<keyword evidence="3" id="KW-0489">Methyltransferase</keyword>
<evidence type="ECO:0000256" key="3">
    <source>
        <dbReference type="ARBA" id="ARBA00022603"/>
    </source>
</evidence>
<dbReference type="PANTHER" id="PTHR47036:SF1">
    <property type="entry name" value="COBALT-FACTOR III C(17)-METHYLTRANSFERASE-RELATED"/>
    <property type="match status" value="1"/>
</dbReference>
<name>A0A8J3JQI7_9ACTN</name>
<proteinExistence type="predicted"/>
<dbReference type="GO" id="GO:0009236">
    <property type="term" value="P:cobalamin biosynthetic process"/>
    <property type="evidence" value="ECO:0007669"/>
    <property type="project" value="UniProtKB-UniPathway"/>
</dbReference>
<organism evidence="10 11">
    <name type="scientific">Catellatospora bangladeshensis</name>
    <dbReference type="NCBI Taxonomy" id="310355"/>
    <lineage>
        <taxon>Bacteria</taxon>
        <taxon>Bacillati</taxon>
        <taxon>Actinomycetota</taxon>
        <taxon>Actinomycetes</taxon>
        <taxon>Micromonosporales</taxon>
        <taxon>Micromonosporaceae</taxon>
        <taxon>Catellatospora</taxon>
    </lineage>
</organism>
<feature type="region of interest" description="Disordered" evidence="6">
    <location>
        <begin position="63"/>
        <end position="89"/>
    </location>
</feature>
<feature type="domain" description="Cobalamin synthesis G N-terminal" evidence="9">
    <location>
        <begin position="128"/>
        <end position="178"/>
    </location>
</feature>